<evidence type="ECO:0000313" key="2">
    <source>
        <dbReference type="Proteomes" id="UP000756132"/>
    </source>
</evidence>
<name>A0A9Q8PK73_PASFU</name>
<dbReference type="InterPro" id="IPR036188">
    <property type="entry name" value="FAD/NAD-bd_sf"/>
</dbReference>
<dbReference type="Proteomes" id="UP000756132">
    <property type="component" value="Chromosome 12"/>
</dbReference>
<protein>
    <submittedName>
        <fullName evidence="1">FAD-dependent oxidoreductase oblC</fullName>
    </submittedName>
</protein>
<dbReference type="RefSeq" id="XP_047768530.1">
    <property type="nucleotide sequence ID" value="XM_047912868.1"/>
</dbReference>
<dbReference type="GeneID" id="71993598"/>
<evidence type="ECO:0000313" key="1">
    <source>
        <dbReference type="EMBL" id="UJO24164.1"/>
    </source>
</evidence>
<sequence>MPAAYAFAPTPLEGLHIVWYGTSHYEPVEEIENAILEAARAVQRTYNYTSPEEGGPRIVEFQNHSPTQLEVSVNAIKDRFYDKMNALQGETNTFWTGSAWESHGSSAIWNIMEYEVLPRILEALDQ</sequence>
<dbReference type="EMBL" id="CP090174">
    <property type="protein sequence ID" value="UJO24164.1"/>
    <property type="molecule type" value="Genomic_DNA"/>
</dbReference>
<accession>A0A9Q8PK73</accession>
<dbReference type="OrthoDB" id="68575at2759"/>
<reference evidence="1" key="1">
    <citation type="submission" date="2021-12" db="EMBL/GenBank/DDBJ databases">
        <authorList>
            <person name="Zaccaron A."/>
            <person name="Stergiopoulos I."/>
        </authorList>
    </citation>
    <scope>NUCLEOTIDE SEQUENCE</scope>
    <source>
        <strain evidence="1">Race5_Kim</strain>
    </source>
</reference>
<keyword evidence="2" id="KW-1185">Reference proteome</keyword>
<gene>
    <name evidence="1" type="ORF">CLAFUR5_13720</name>
</gene>
<proteinExistence type="predicted"/>
<organism evidence="1 2">
    <name type="scientific">Passalora fulva</name>
    <name type="common">Tomato leaf mold</name>
    <name type="synonym">Cladosporium fulvum</name>
    <dbReference type="NCBI Taxonomy" id="5499"/>
    <lineage>
        <taxon>Eukaryota</taxon>
        <taxon>Fungi</taxon>
        <taxon>Dikarya</taxon>
        <taxon>Ascomycota</taxon>
        <taxon>Pezizomycotina</taxon>
        <taxon>Dothideomycetes</taxon>
        <taxon>Dothideomycetidae</taxon>
        <taxon>Mycosphaerellales</taxon>
        <taxon>Mycosphaerellaceae</taxon>
        <taxon>Fulvia</taxon>
    </lineage>
</organism>
<dbReference type="KEGG" id="ffu:CLAFUR5_13720"/>
<reference evidence="1" key="2">
    <citation type="journal article" date="2022" name="Microb. Genom.">
        <title>A chromosome-scale genome assembly of the tomato pathogen Cladosporium fulvum reveals a compartmentalized genome architecture and the presence of a dispensable chromosome.</title>
        <authorList>
            <person name="Zaccaron A.Z."/>
            <person name="Chen L.H."/>
            <person name="Samaras A."/>
            <person name="Stergiopoulos I."/>
        </authorList>
    </citation>
    <scope>NUCLEOTIDE SEQUENCE</scope>
    <source>
        <strain evidence="1">Race5_Kim</strain>
    </source>
</reference>
<dbReference type="Gene3D" id="3.50.50.60">
    <property type="entry name" value="FAD/NAD(P)-binding domain"/>
    <property type="match status" value="1"/>
</dbReference>
<dbReference type="AlphaFoldDB" id="A0A9Q8PK73"/>
<dbReference type="Gene3D" id="3.30.70.1990">
    <property type="match status" value="1"/>
</dbReference>